<sequence>MASTDLPPLMLDHLYSLDDNLKVGGPLLSLEDACESPIVGDEPSPETAPVVEPTSISRCCIEKGLFPAVPLFFQYPCSISKSWSEWVDRELLDPATCSILRRAQVLDAIFLSKLWDIHIEVKMLRHVVRRWSTATHTFVCSWGEFTPTLEDVANISRLPVCGNRSPFDIALTLEETDRLAVLRRGAPTSPSTSLRFSNWIQHFGGASNQRPCRLAAFIALWLGRFVFCDFSPDCLHERVFPLALAIARGDTIPLAPMFLGHLYQLLDRIQILEKNASGTMGVETFLNSGFLQVFLWEHFRELDVHSLSHSYAMERADWGKGSYMPDNLPLVCRWFKRMQRKGQDFLKILDNIENFVFRPYGTSAETFTFVPFYIDIGDAVEVPAAVSQGGQFKRYAVLNVAPVPLPTLGDNRSELSLTYSPHRVKRQFGLDQGVPSTPNHDDPFVLHKVFWSSDHVPNSCRPLFLASKGRIGGFSQKYQTYWNRCLDSLREFQSLPGDRLPPTTARLAGLVSEEKAIPLSQKRNLPFISKSGDIVGEFSKTGPKPGLQKPRSPEKSATPVSGKWGREAKPSAKKEQTAGKPKRFIPKVAPSGPPRAREATPPERPRPSKPAASESQSRAGKVPETTPLRRKMGAAPKRRRSDTPPVSPQVTPKRRSMRLLHARFTGARTSDSGASRARTVVTIDDDSDGGDTTETEASIPGQEDSDDTHGNFNENDTYNHDEDAHSCFGDCLEGQSDPSTFPASASSSMRRVSVEPVSNIVGGSHLATATIDPARNTSKIRHVTQSMEIVPVVPFSSNPFVALVEAALGKPPPSPTVTSFPDKAPAFQVASPLLPVVHHFLRKDLGPVIPSALPAALQGGTFIFDGAQPTPPHIRPLLRTSKAIPPAPPLAVPSGVMAVRENTGIDNIAIRDVSAGHPSSTSWTAWESSFAAFMSFFDSGVQVLRSVDELLPICHRFNGYAMFRGTLVYPETVAALEKFLDKYGDPMDMAGITSSFSRCTAFRTLGLVLHGMNTTRLLDITDHRLLCWRDAICEAMTLGFRVEFLLNLVKDLARAVFGERANRNMESFPGSEDIRAAAEVLHLKQRELEDRRRELRALLLAQGVSPDGAGCIVEAVIKSSHETSIIPF</sequence>
<feature type="region of interest" description="Disordered" evidence="1">
    <location>
        <begin position="536"/>
        <end position="721"/>
    </location>
</feature>
<dbReference type="EMBL" id="PJQY01000505">
    <property type="protein sequence ID" value="PQQ10437.1"/>
    <property type="molecule type" value="Genomic_DNA"/>
</dbReference>
<feature type="compositionally biased region" description="Basic residues" evidence="1">
    <location>
        <begin position="652"/>
        <end position="661"/>
    </location>
</feature>
<dbReference type="InterPro" id="IPR044824">
    <property type="entry name" value="MAIN-like"/>
</dbReference>
<dbReference type="AlphaFoldDB" id="A0A314YWA1"/>
<accession>A0A314YWA1</accession>
<dbReference type="STRING" id="2094558.A0A314YWA1"/>
<dbReference type="PANTHER" id="PTHR46033:SF80">
    <property type="entry name" value="PROTEIN MAIN-LIKE 2-LIKE"/>
    <property type="match status" value="1"/>
</dbReference>
<name>A0A314YWA1_PRUYE</name>
<proteinExistence type="predicted"/>
<dbReference type="OrthoDB" id="1194658at2759"/>
<keyword evidence="4" id="KW-1185">Reference proteome</keyword>
<feature type="domain" description="Aminotransferase-like plant mobile" evidence="2">
    <location>
        <begin position="115"/>
        <end position="442"/>
    </location>
</feature>
<gene>
    <name evidence="3" type="ORF">Pyn_23266</name>
</gene>
<evidence type="ECO:0000313" key="3">
    <source>
        <dbReference type="EMBL" id="PQQ10437.1"/>
    </source>
</evidence>
<reference evidence="3 4" key="1">
    <citation type="submission" date="2018-02" db="EMBL/GenBank/DDBJ databases">
        <title>Draft genome of wild Prunus yedoensis var. nudiflora.</title>
        <authorList>
            <person name="Baek S."/>
            <person name="Kim J.-H."/>
            <person name="Choi K."/>
            <person name="Kim G.-B."/>
            <person name="Cho A."/>
            <person name="Jang H."/>
            <person name="Shin C.-H."/>
            <person name="Yu H.-J."/>
            <person name="Mun J.-H."/>
        </authorList>
    </citation>
    <scope>NUCLEOTIDE SEQUENCE [LARGE SCALE GENOMIC DNA]</scope>
    <source>
        <strain evidence="4">cv. Jeju island</strain>
        <tissue evidence="3">Leaf</tissue>
    </source>
</reference>
<dbReference type="InterPro" id="IPR019557">
    <property type="entry name" value="AminoTfrase-like_pln_mobile"/>
</dbReference>
<dbReference type="PANTHER" id="PTHR46033">
    <property type="entry name" value="PROTEIN MAIN-LIKE 2"/>
    <property type="match status" value="1"/>
</dbReference>
<feature type="compositionally biased region" description="Acidic residues" evidence="1">
    <location>
        <begin position="683"/>
        <end position="694"/>
    </location>
</feature>
<feature type="compositionally biased region" description="Basic and acidic residues" evidence="1">
    <location>
        <begin position="595"/>
        <end position="606"/>
    </location>
</feature>
<evidence type="ECO:0000256" key="1">
    <source>
        <dbReference type="SAM" id="MobiDB-lite"/>
    </source>
</evidence>
<dbReference type="GO" id="GO:0010073">
    <property type="term" value="P:meristem maintenance"/>
    <property type="evidence" value="ECO:0007669"/>
    <property type="project" value="InterPro"/>
</dbReference>
<feature type="compositionally biased region" description="Basic and acidic residues" evidence="1">
    <location>
        <begin position="564"/>
        <end position="577"/>
    </location>
</feature>
<evidence type="ECO:0000313" key="4">
    <source>
        <dbReference type="Proteomes" id="UP000250321"/>
    </source>
</evidence>
<feature type="compositionally biased region" description="Basic residues" evidence="1">
    <location>
        <begin position="628"/>
        <end position="640"/>
    </location>
</feature>
<dbReference type="Pfam" id="PF10536">
    <property type="entry name" value="PMD"/>
    <property type="match status" value="1"/>
</dbReference>
<comment type="caution">
    <text evidence="3">The sequence shown here is derived from an EMBL/GenBank/DDBJ whole genome shotgun (WGS) entry which is preliminary data.</text>
</comment>
<evidence type="ECO:0000259" key="2">
    <source>
        <dbReference type="Pfam" id="PF10536"/>
    </source>
</evidence>
<protein>
    <recommendedName>
        <fullName evidence="2">Aminotransferase-like plant mobile domain-containing protein</fullName>
    </recommendedName>
</protein>
<organism evidence="3 4">
    <name type="scientific">Prunus yedoensis var. nudiflora</name>
    <dbReference type="NCBI Taxonomy" id="2094558"/>
    <lineage>
        <taxon>Eukaryota</taxon>
        <taxon>Viridiplantae</taxon>
        <taxon>Streptophyta</taxon>
        <taxon>Embryophyta</taxon>
        <taxon>Tracheophyta</taxon>
        <taxon>Spermatophyta</taxon>
        <taxon>Magnoliopsida</taxon>
        <taxon>eudicotyledons</taxon>
        <taxon>Gunneridae</taxon>
        <taxon>Pentapetalae</taxon>
        <taxon>rosids</taxon>
        <taxon>fabids</taxon>
        <taxon>Rosales</taxon>
        <taxon>Rosaceae</taxon>
        <taxon>Amygdaloideae</taxon>
        <taxon>Amygdaleae</taxon>
        <taxon>Prunus</taxon>
    </lineage>
</organism>
<dbReference type="Proteomes" id="UP000250321">
    <property type="component" value="Unassembled WGS sequence"/>
</dbReference>